<evidence type="ECO:0000313" key="4">
    <source>
        <dbReference type="Proteomes" id="UP000887568"/>
    </source>
</evidence>
<organism evidence="3 4">
    <name type="scientific">Patiria miniata</name>
    <name type="common">Bat star</name>
    <name type="synonym">Asterina miniata</name>
    <dbReference type="NCBI Taxonomy" id="46514"/>
    <lineage>
        <taxon>Eukaryota</taxon>
        <taxon>Metazoa</taxon>
        <taxon>Echinodermata</taxon>
        <taxon>Eleutherozoa</taxon>
        <taxon>Asterozoa</taxon>
        <taxon>Asteroidea</taxon>
        <taxon>Valvatacea</taxon>
        <taxon>Valvatida</taxon>
        <taxon>Asterinidae</taxon>
        <taxon>Patiria</taxon>
    </lineage>
</organism>
<dbReference type="EnsemblMetazoa" id="XM_038219958.1">
    <property type="protein sequence ID" value="XP_038075886.1"/>
    <property type="gene ID" value="LOC119743535"/>
</dbReference>
<dbReference type="OMA" id="CECKEIR"/>
<dbReference type="PANTHER" id="PTHR36695">
    <property type="entry name" value="AGAP008648-PA"/>
    <property type="match status" value="1"/>
</dbReference>
<dbReference type="InterPro" id="IPR022041">
    <property type="entry name" value="Methyltransf_FA"/>
</dbReference>
<proteinExistence type="predicted"/>
<evidence type="ECO:0000256" key="1">
    <source>
        <dbReference type="SAM" id="SignalP"/>
    </source>
</evidence>
<feature type="chain" id="PRO_5036711252" description="Farnesoic acid O-methyl transferase domain-containing protein" evidence="1">
    <location>
        <begin position="24"/>
        <end position="252"/>
    </location>
</feature>
<name>A0A914BJ77_PATMI</name>
<dbReference type="Pfam" id="PF12248">
    <property type="entry name" value="Methyltransf_FA"/>
    <property type="match status" value="1"/>
</dbReference>
<reference evidence="3" key="1">
    <citation type="submission" date="2022-11" db="UniProtKB">
        <authorList>
            <consortium name="EnsemblMetazoa"/>
        </authorList>
    </citation>
    <scope>IDENTIFICATION</scope>
</reference>
<accession>A0A914BJ77</accession>
<feature type="signal peptide" evidence="1">
    <location>
        <begin position="1"/>
        <end position="23"/>
    </location>
</feature>
<evidence type="ECO:0000313" key="3">
    <source>
        <dbReference type="EnsemblMetazoa" id="XP_038075886.1"/>
    </source>
</evidence>
<feature type="domain" description="Farnesoic acid O-methyl transferase" evidence="2">
    <location>
        <begin position="104"/>
        <end position="241"/>
    </location>
</feature>
<keyword evidence="1" id="KW-0732">Signal</keyword>
<dbReference type="PANTHER" id="PTHR36695:SF12">
    <property type="entry name" value="AGAP008648-PA"/>
    <property type="match status" value="1"/>
</dbReference>
<dbReference type="AlphaFoldDB" id="A0A914BJ77"/>
<protein>
    <recommendedName>
        <fullName evidence="2">Farnesoic acid O-methyl transferase domain-containing protein</fullName>
    </recommendedName>
</protein>
<dbReference type="GeneID" id="119743535"/>
<keyword evidence="4" id="KW-1185">Reference proteome</keyword>
<dbReference type="OrthoDB" id="2142040at2759"/>
<dbReference type="Proteomes" id="UP000887568">
    <property type="component" value="Unplaced"/>
</dbReference>
<evidence type="ECO:0000259" key="2">
    <source>
        <dbReference type="Pfam" id="PF12248"/>
    </source>
</evidence>
<sequence>MAERRLVLAVVFVGSFAVMVADGMVCYLGNEPDSNGTVQWVLPYRDPCECKEIRLGSFNTRAPSRPFTPTYFNLTAVAVGDLNAVLKLVDCKPGCHIFETSGYVYNYKFAALPRSTDGGVLVRFAVRVDYDVHIALTGQNADSLKMYEIIIGGWTDTKSAIRRKKQGTALTTRYESAGWLDGQTYMDFWVSASPGTGTADLTIAVGRGSDTAPFMSYVDSSPLPVTHLGFSLWGSSLVGQFKFCGLNLVSDS</sequence>
<dbReference type="RefSeq" id="XP_038075886.1">
    <property type="nucleotide sequence ID" value="XM_038219958.1"/>
</dbReference>